<evidence type="ECO:0000256" key="1">
    <source>
        <dbReference type="SAM" id="MobiDB-lite"/>
    </source>
</evidence>
<reference evidence="3" key="1">
    <citation type="journal article" date="2019" name="Int. J. Syst. Evol. Microbiol.">
        <title>The Global Catalogue of Microorganisms (GCM) 10K type strain sequencing project: providing services to taxonomists for standard genome sequencing and annotation.</title>
        <authorList>
            <consortium name="The Broad Institute Genomics Platform"/>
            <consortium name="The Broad Institute Genome Sequencing Center for Infectious Disease"/>
            <person name="Wu L."/>
            <person name="Ma J."/>
        </authorList>
    </citation>
    <scope>NUCLEOTIDE SEQUENCE [LARGE SCALE GENOMIC DNA]</scope>
    <source>
        <strain evidence="3">KACC 11904</strain>
    </source>
</reference>
<dbReference type="EMBL" id="JBHSMJ010000065">
    <property type="protein sequence ID" value="MFC5452878.1"/>
    <property type="molecule type" value="Genomic_DNA"/>
</dbReference>
<evidence type="ECO:0000313" key="2">
    <source>
        <dbReference type="EMBL" id="MFC5452878.1"/>
    </source>
</evidence>
<dbReference type="Proteomes" id="UP001596044">
    <property type="component" value="Unassembled WGS sequence"/>
</dbReference>
<dbReference type="RefSeq" id="WP_270879141.1">
    <property type="nucleotide sequence ID" value="NZ_JAQFVF010000023.1"/>
</dbReference>
<accession>A0ABW0KHG9</accession>
<evidence type="ECO:0000313" key="3">
    <source>
        <dbReference type="Proteomes" id="UP001596044"/>
    </source>
</evidence>
<feature type="region of interest" description="Disordered" evidence="1">
    <location>
        <begin position="1"/>
        <end position="20"/>
    </location>
</feature>
<dbReference type="Pfam" id="PF10994">
    <property type="entry name" value="DUF2817"/>
    <property type="match status" value="1"/>
</dbReference>
<comment type="caution">
    <text evidence="2">The sequence shown here is derived from an EMBL/GenBank/DDBJ whole genome shotgun (WGS) entry which is preliminary data.</text>
</comment>
<sequence length="438" mass="48686">MDRLPTRQVEPLQSPPTGKKSKFPIKTAGIALAIVLLIELAGPQVLLQLSKPKPAPAQGSPAGLSYFPDSYEASRQRFIQGKSTLKSYGSGIKLTSYPVGGENGLYIDAMKADATKTMQNLIILTSGMHGVEGYVGSAMIELFRNEFMPKLDPTTTGVIWVHAANPWGMKHNHRYNEDHVDLNRNFFDQPDAYGKQQNPSYQVMRSFLEKPSPVGNAVNHEVAFFGDLIGEIIRHGTGTISEALLQGQYENPQGVYYGGAKAERSTQILQHIYEEALNSGYARIVHVDLHTGYGPRDQMSIFSASKETMTEEQASQAFQYPLVLTPTSKDYYATSGDNTEYFYTLKQRLQSSADLYSTTFEFGTMGVDTWGSVRSLRNTIDENSLYANGSTSPITEQIILNRYKEMFDPSDAEWRLKAVADFRQAMSGVLKYKGMLAK</sequence>
<organism evidence="2 3">
    <name type="scientific">Paenibacillus aestuarii</name>
    <dbReference type="NCBI Taxonomy" id="516965"/>
    <lineage>
        <taxon>Bacteria</taxon>
        <taxon>Bacillati</taxon>
        <taxon>Bacillota</taxon>
        <taxon>Bacilli</taxon>
        <taxon>Bacillales</taxon>
        <taxon>Paenibacillaceae</taxon>
        <taxon>Paenibacillus</taxon>
    </lineage>
</organism>
<dbReference type="InterPro" id="IPR021259">
    <property type="entry name" value="DUF2817"/>
</dbReference>
<name>A0ABW0KHG9_9BACL</name>
<dbReference type="SUPFAM" id="SSF53187">
    <property type="entry name" value="Zn-dependent exopeptidases"/>
    <property type="match status" value="1"/>
</dbReference>
<keyword evidence="3" id="KW-1185">Reference proteome</keyword>
<protein>
    <submittedName>
        <fullName evidence="2">M14 family metallopeptidase</fullName>
    </submittedName>
</protein>
<dbReference type="CDD" id="cd06233">
    <property type="entry name" value="M14-like"/>
    <property type="match status" value="1"/>
</dbReference>
<gene>
    <name evidence="2" type="ORF">ACFPOG_32220</name>
</gene>
<dbReference type="Gene3D" id="3.40.630.10">
    <property type="entry name" value="Zn peptidases"/>
    <property type="match status" value="1"/>
</dbReference>
<proteinExistence type="predicted"/>